<dbReference type="Pfam" id="PF07963">
    <property type="entry name" value="N_methyl"/>
    <property type="match status" value="1"/>
</dbReference>
<evidence type="ECO:0000256" key="1">
    <source>
        <dbReference type="ARBA" id="ARBA00022481"/>
    </source>
</evidence>
<dbReference type="PANTHER" id="PTHR30093:SF2">
    <property type="entry name" value="TYPE II SECRETION SYSTEM PROTEIN H"/>
    <property type="match status" value="1"/>
</dbReference>
<comment type="caution">
    <text evidence="3">The sequence shown here is derived from an EMBL/GenBank/DDBJ whole genome shotgun (WGS) entry which is preliminary data.</text>
</comment>
<keyword evidence="2" id="KW-0812">Transmembrane</keyword>
<dbReference type="EMBL" id="LAZR01006560">
    <property type="protein sequence ID" value="KKM91258.1"/>
    <property type="molecule type" value="Genomic_DNA"/>
</dbReference>
<accession>A0A0F9LCW2</accession>
<dbReference type="Gene3D" id="3.30.700.10">
    <property type="entry name" value="Glycoprotein, Type 4 Pilin"/>
    <property type="match status" value="1"/>
</dbReference>
<protein>
    <recommendedName>
        <fullName evidence="4">Type II secretion system protein GspG C-terminal domain-containing protein</fullName>
    </recommendedName>
</protein>
<dbReference type="GO" id="GO:0015627">
    <property type="term" value="C:type II protein secretion system complex"/>
    <property type="evidence" value="ECO:0007669"/>
    <property type="project" value="InterPro"/>
</dbReference>
<organism evidence="3">
    <name type="scientific">marine sediment metagenome</name>
    <dbReference type="NCBI Taxonomy" id="412755"/>
    <lineage>
        <taxon>unclassified sequences</taxon>
        <taxon>metagenomes</taxon>
        <taxon>ecological metagenomes</taxon>
    </lineage>
</organism>
<sequence length="321" mass="35799">MDRWKRRDRTDAHKGRDGPALVELPAVSRRGRKAFTLVELPAVSRRGRKAFTLVELLVVVGIISLLVTILMPSLGRVREFARRAICATNLDGLGTAWQMYFADNNFTFPGVLDDDGSRPANTSQYSYPIYWRNVNDWVGPGLLWEVKLVSSPDIYVCPTIKANVGGVWYSDDLDGGWSGRYVNNWPPQNNGSSTTITYGTRRNLNYDDPNLSYTSSAGADAVYICKQGIADVVKPADFSFMADNFHMPYAALLSHVPGINVLYLDSHVEYWLDPTWNDGAGTGEVLYDNGITGWGVSYNYKHDDIWMIIDGYHQPPVGQGS</sequence>
<dbReference type="PANTHER" id="PTHR30093">
    <property type="entry name" value="GENERAL SECRETION PATHWAY PROTEIN G"/>
    <property type="match status" value="1"/>
</dbReference>
<evidence type="ECO:0000313" key="3">
    <source>
        <dbReference type="EMBL" id="KKM91258.1"/>
    </source>
</evidence>
<dbReference type="NCBIfam" id="TIGR02532">
    <property type="entry name" value="IV_pilin_GFxxxE"/>
    <property type="match status" value="1"/>
</dbReference>
<dbReference type="InterPro" id="IPR012902">
    <property type="entry name" value="N_methyl_site"/>
</dbReference>
<feature type="transmembrane region" description="Helical" evidence="2">
    <location>
        <begin position="53"/>
        <end position="74"/>
    </location>
</feature>
<dbReference type="InterPro" id="IPR045584">
    <property type="entry name" value="Pilin-like"/>
</dbReference>
<evidence type="ECO:0000256" key="2">
    <source>
        <dbReference type="SAM" id="Phobius"/>
    </source>
</evidence>
<keyword evidence="2" id="KW-1133">Transmembrane helix</keyword>
<evidence type="ECO:0008006" key="4">
    <source>
        <dbReference type="Google" id="ProtNLM"/>
    </source>
</evidence>
<proteinExistence type="predicted"/>
<dbReference type="InterPro" id="IPR000983">
    <property type="entry name" value="Bac_GSPG_pilin"/>
</dbReference>
<reference evidence="3" key="1">
    <citation type="journal article" date="2015" name="Nature">
        <title>Complex archaea that bridge the gap between prokaryotes and eukaryotes.</title>
        <authorList>
            <person name="Spang A."/>
            <person name="Saw J.H."/>
            <person name="Jorgensen S.L."/>
            <person name="Zaremba-Niedzwiedzka K."/>
            <person name="Martijn J."/>
            <person name="Lind A.E."/>
            <person name="van Eijk R."/>
            <person name="Schleper C."/>
            <person name="Guy L."/>
            <person name="Ettema T.J."/>
        </authorList>
    </citation>
    <scope>NUCLEOTIDE SEQUENCE</scope>
</reference>
<dbReference type="AlphaFoldDB" id="A0A0F9LCW2"/>
<dbReference type="PRINTS" id="PR00813">
    <property type="entry name" value="BCTERIALGSPG"/>
</dbReference>
<dbReference type="GO" id="GO:0015628">
    <property type="term" value="P:protein secretion by the type II secretion system"/>
    <property type="evidence" value="ECO:0007669"/>
    <property type="project" value="InterPro"/>
</dbReference>
<gene>
    <name evidence="3" type="ORF">LCGC14_1230330</name>
</gene>
<dbReference type="SUPFAM" id="SSF54523">
    <property type="entry name" value="Pili subunits"/>
    <property type="match status" value="1"/>
</dbReference>
<keyword evidence="2" id="KW-0472">Membrane</keyword>
<name>A0A0F9LCW2_9ZZZZ</name>
<keyword evidence="1" id="KW-0488">Methylation</keyword>